<evidence type="ECO:0000256" key="5">
    <source>
        <dbReference type="PROSITE-ProRule" id="PRU01240"/>
    </source>
</evidence>
<feature type="active site" description="Charge relay system" evidence="5">
    <location>
        <position position="383"/>
    </location>
</feature>
<keyword evidence="10" id="KW-1185">Reference proteome</keyword>
<feature type="compositionally biased region" description="Acidic residues" evidence="7">
    <location>
        <begin position="1102"/>
        <end position="1118"/>
    </location>
</feature>
<dbReference type="InterPro" id="IPR023828">
    <property type="entry name" value="Peptidase_S8_Ser-AS"/>
</dbReference>
<dbReference type="CDD" id="cd07474">
    <property type="entry name" value="Peptidases_S8_subtilisin_Vpr-like"/>
    <property type="match status" value="1"/>
</dbReference>
<evidence type="ECO:0000256" key="6">
    <source>
        <dbReference type="RuleBase" id="RU003355"/>
    </source>
</evidence>
<dbReference type="Pfam" id="PF00082">
    <property type="entry name" value="Peptidase_S8"/>
    <property type="match status" value="1"/>
</dbReference>
<dbReference type="PROSITE" id="PS51892">
    <property type="entry name" value="SUBTILASE"/>
    <property type="match status" value="1"/>
</dbReference>
<evidence type="ECO:0000256" key="1">
    <source>
        <dbReference type="ARBA" id="ARBA00011073"/>
    </source>
</evidence>
<dbReference type="PANTHER" id="PTHR43806">
    <property type="entry name" value="PEPTIDASE S8"/>
    <property type="match status" value="1"/>
</dbReference>
<dbReference type="InterPro" id="IPR023827">
    <property type="entry name" value="Peptidase_S8_Asp-AS"/>
</dbReference>
<evidence type="ECO:0000256" key="4">
    <source>
        <dbReference type="ARBA" id="ARBA00022825"/>
    </source>
</evidence>
<dbReference type="PROSITE" id="PS00137">
    <property type="entry name" value="SUBTILASE_HIS"/>
    <property type="match status" value="1"/>
</dbReference>
<dbReference type="SUPFAM" id="SSF103647">
    <property type="entry name" value="TSP type-3 repeat"/>
    <property type="match status" value="1"/>
</dbReference>
<accession>A0ABU3A2H7</accession>
<feature type="compositionally biased region" description="Acidic residues" evidence="7">
    <location>
        <begin position="1126"/>
        <end position="1153"/>
    </location>
</feature>
<feature type="active site" description="Charge relay system" evidence="5">
    <location>
        <position position="176"/>
    </location>
</feature>
<dbReference type="InterPro" id="IPR028974">
    <property type="entry name" value="TSP_type-3_rpt"/>
</dbReference>
<dbReference type="Gene3D" id="3.40.50.200">
    <property type="entry name" value="Peptidase S8/S53 domain"/>
    <property type="match status" value="1"/>
</dbReference>
<feature type="domain" description="Peptidase S8/S53" evidence="8">
    <location>
        <begin position="167"/>
        <end position="416"/>
    </location>
</feature>
<gene>
    <name evidence="9" type="ORF">RM573_12245</name>
</gene>
<keyword evidence="4 5" id="KW-0720">Serine protease</keyword>
<dbReference type="InterPro" id="IPR036852">
    <property type="entry name" value="Peptidase_S8/S53_dom_sf"/>
</dbReference>
<evidence type="ECO:0000259" key="8">
    <source>
        <dbReference type="Pfam" id="PF00082"/>
    </source>
</evidence>
<protein>
    <submittedName>
        <fullName evidence="9">S8 family serine peptidase</fullName>
    </submittedName>
</protein>
<evidence type="ECO:0000313" key="10">
    <source>
        <dbReference type="Proteomes" id="UP001266357"/>
    </source>
</evidence>
<dbReference type="InterPro" id="IPR015500">
    <property type="entry name" value="Peptidase_S8_subtilisin-rel"/>
</dbReference>
<proteinExistence type="inferred from homology"/>
<sequence length="1254" mass="138044">MKNISVFSLLMLFYIPNCFAGIKKVEMISSTKIINAPIEQYIVVLKEPSIYEKINSSSKASTNNTKASQRFLARTNVILQQQKISAEINNKFKGKVVVSNQFQNLINAVVISASKSQVSQISLLKSVKRIDKVVYHKINATENVTDINVINADQVWSKEINGINVTGKNVTVGVLDTGIDYNHQDLGGCFGSDCKVYSGYDFVNDDDDPLDDESHGTHVSGIIAANGEIKGVAPDAKLLAVKVCNEHGFCSTTDIIEGLEFSLDPDGDPETNDAVDIVNMSIGSSSHDKALMETTNNIVKQGIVVVVAAGNDGPNTNTIGSPADAEKAITVAASNSNNSIADFSSRGFPSSGEPLLKPEVAAPGVSINSTLLDGKYGQRSGTSMASPMVAGVIALIKQHSPEKSPEQIKAALIATASPIVNDIQIEGSGLINALSAIELPININTPIISFGDSNFSEETFEVSVPVEFHNPSSNEVSFSLDLNEVSHSAITFQNSLSNLVIPANETITLDMSVNVDTNQLPISKGNPTYSTSLNFDIEGVTYHIPTILFHRSYIDIKFSNYAENYSDMKFFNSEVNIWKNIWSPNSLSDQTKRIFIAPGTYNIVDSASNERSNELREVAFLFYPNIELVNALTIEVSTEHAINKVLLNLEDPHGDKISGDVGIKNGMQKGVRLAMFDKTSGFIIENEWLPWSLNENQEATFSFTDIPEGYSFHLFSENNEHTPNPSENIAFAKEFNSPITQDINIDIKSEDFHKISLSYAQPSYLTSPYLLPFIYQKENIYAETALGGAVQIEFNDINDGRTLFITNMNDNFQFSYFSEQINNKQWTEEGHEILYSGPNFKVNENNQLALYNFFSDDVIKTYQQSDDYELTVGKLLPFWTGIVSKQENGQFVYNFTDNDSNAFFRDSHFSYWKDDISIITNNINENTISNRYVNIYQGGITQNITIPKQSGKIQTDISFDGYIIEDRQSNISTQLTFDLDREQFSPPSIKDLKINSLGKLTHQLHCGKGSISIELNKDIALDNLQLSIKSSDKTEREFPTIQKQNNLIVVDLSELLVGFYDLNFSAIDVNENSLTYSAEPAFHVTDYELLENDADCDDVLNDEDAFPLDPSEWLDTDGDTIGNNADNDDDNDGVIDSEDAFPLDDSESLDNDQDGIGNNADPDDDNDGVNDSEDAFPLDDSESIDTDDDGIGNNADPDDDNDGVNDSEDAYPLDSSRSKSTTILTNKSSSGGGGSIGVGLILLIILTSRYKIKS</sequence>
<feature type="active site" description="Charge relay system" evidence="5">
    <location>
        <position position="215"/>
    </location>
</feature>
<feature type="compositionally biased region" description="Polar residues" evidence="7">
    <location>
        <begin position="1218"/>
        <end position="1227"/>
    </location>
</feature>
<evidence type="ECO:0000256" key="3">
    <source>
        <dbReference type="ARBA" id="ARBA00022801"/>
    </source>
</evidence>
<dbReference type="InterPro" id="IPR034213">
    <property type="entry name" value="S8_Vpr-like"/>
</dbReference>
<dbReference type="PRINTS" id="PR00723">
    <property type="entry name" value="SUBTILISIN"/>
</dbReference>
<dbReference type="Gene3D" id="4.10.1080.10">
    <property type="entry name" value="TSP type-3 repeat"/>
    <property type="match status" value="1"/>
</dbReference>
<name>A0ABU3A2H7_9GAMM</name>
<dbReference type="PANTHER" id="PTHR43806:SF65">
    <property type="entry name" value="SERINE PROTEASE APRX"/>
    <property type="match status" value="1"/>
</dbReference>
<keyword evidence="3 5" id="KW-0378">Hydrolase</keyword>
<organism evidence="9 10">
    <name type="scientific">Thalassotalea castellviae</name>
    <dbReference type="NCBI Taxonomy" id="3075612"/>
    <lineage>
        <taxon>Bacteria</taxon>
        <taxon>Pseudomonadati</taxon>
        <taxon>Pseudomonadota</taxon>
        <taxon>Gammaproteobacteria</taxon>
        <taxon>Alteromonadales</taxon>
        <taxon>Colwelliaceae</taxon>
        <taxon>Thalassotalea</taxon>
    </lineage>
</organism>
<keyword evidence="2 5" id="KW-0645">Protease</keyword>
<dbReference type="InterPro" id="IPR022398">
    <property type="entry name" value="Peptidase_S8_His-AS"/>
</dbReference>
<feature type="compositionally biased region" description="Acidic residues" evidence="7">
    <location>
        <begin position="1161"/>
        <end position="1211"/>
    </location>
</feature>
<comment type="similarity">
    <text evidence="1 5 6">Belongs to the peptidase S8 family.</text>
</comment>
<reference evidence="9 10" key="1">
    <citation type="submission" date="2023-09" db="EMBL/GenBank/DDBJ databases">
        <authorList>
            <person name="Rey-Velasco X."/>
        </authorList>
    </citation>
    <scope>NUCLEOTIDE SEQUENCE [LARGE SCALE GENOMIC DNA]</scope>
    <source>
        <strain evidence="9 10">W431</strain>
    </source>
</reference>
<dbReference type="Proteomes" id="UP001266357">
    <property type="component" value="Unassembled WGS sequence"/>
</dbReference>
<evidence type="ECO:0000256" key="7">
    <source>
        <dbReference type="SAM" id="MobiDB-lite"/>
    </source>
</evidence>
<feature type="region of interest" description="Disordered" evidence="7">
    <location>
        <begin position="1102"/>
        <end position="1230"/>
    </location>
</feature>
<dbReference type="InterPro" id="IPR050131">
    <property type="entry name" value="Peptidase_S8_subtilisin-like"/>
</dbReference>
<dbReference type="RefSeq" id="WP_311582317.1">
    <property type="nucleotide sequence ID" value="NZ_JAVRIF010000006.1"/>
</dbReference>
<comment type="caution">
    <text evidence="9">The sequence shown here is derived from an EMBL/GenBank/DDBJ whole genome shotgun (WGS) entry which is preliminary data.</text>
</comment>
<evidence type="ECO:0000256" key="2">
    <source>
        <dbReference type="ARBA" id="ARBA00022670"/>
    </source>
</evidence>
<dbReference type="PROSITE" id="PS00138">
    <property type="entry name" value="SUBTILASE_SER"/>
    <property type="match status" value="1"/>
</dbReference>
<dbReference type="SUPFAM" id="SSF52743">
    <property type="entry name" value="Subtilisin-like"/>
    <property type="match status" value="1"/>
</dbReference>
<dbReference type="EMBL" id="JAVRIF010000006">
    <property type="protein sequence ID" value="MDT0604369.1"/>
    <property type="molecule type" value="Genomic_DNA"/>
</dbReference>
<evidence type="ECO:0000313" key="9">
    <source>
        <dbReference type="EMBL" id="MDT0604369.1"/>
    </source>
</evidence>
<dbReference type="InterPro" id="IPR000209">
    <property type="entry name" value="Peptidase_S8/S53_dom"/>
</dbReference>
<dbReference type="PROSITE" id="PS00136">
    <property type="entry name" value="SUBTILASE_ASP"/>
    <property type="match status" value="1"/>
</dbReference>